<keyword evidence="2" id="KW-1185">Reference proteome</keyword>
<reference evidence="1 2" key="1">
    <citation type="submission" date="2024-05" db="EMBL/GenBank/DDBJ databases">
        <title>Genome sequencing and assembly of Indian major carp, Cirrhinus mrigala (Hamilton, 1822).</title>
        <authorList>
            <person name="Mohindra V."/>
            <person name="Chowdhury L.M."/>
            <person name="Lal K."/>
            <person name="Jena J.K."/>
        </authorList>
    </citation>
    <scope>NUCLEOTIDE SEQUENCE [LARGE SCALE GENOMIC DNA]</scope>
    <source>
        <strain evidence="1">CM1030</strain>
        <tissue evidence="1">Blood</tissue>
    </source>
</reference>
<gene>
    <name evidence="1" type="ORF">M9458_027974</name>
</gene>
<sequence length="53" mass="6130">MAEFYTGYKREMDISHPPQGQVLFKAELSSFFRHEHGMKSDVTERGGGRIKKN</sequence>
<accession>A0ABD0PP44</accession>
<dbReference type="AlphaFoldDB" id="A0ABD0PP44"/>
<evidence type="ECO:0000313" key="1">
    <source>
        <dbReference type="EMBL" id="KAL0175644.1"/>
    </source>
</evidence>
<evidence type="ECO:0000313" key="2">
    <source>
        <dbReference type="Proteomes" id="UP001529510"/>
    </source>
</evidence>
<feature type="non-terminal residue" evidence="1">
    <location>
        <position position="53"/>
    </location>
</feature>
<dbReference type="EMBL" id="JAMKFB020000014">
    <property type="protein sequence ID" value="KAL0175644.1"/>
    <property type="molecule type" value="Genomic_DNA"/>
</dbReference>
<dbReference type="Proteomes" id="UP001529510">
    <property type="component" value="Unassembled WGS sequence"/>
</dbReference>
<protein>
    <submittedName>
        <fullName evidence="1">Uncharacterized protein</fullName>
    </submittedName>
</protein>
<proteinExistence type="predicted"/>
<name>A0ABD0PP44_CIRMR</name>
<organism evidence="1 2">
    <name type="scientific">Cirrhinus mrigala</name>
    <name type="common">Mrigala</name>
    <dbReference type="NCBI Taxonomy" id="683832"/>
    <lineage>
        <taxon>Eukaryota</taxon>
        <taxon>Metazoa</taxon>
        <taxon>Chordata</taxon>
        <taxon>Craniata</taxon>
        <taxon>Vertebrata</taxon>
        <taxon>Euteleostomi</taxon>
        <taxon>Actinopterygii</taxon>
        <taxon>Neopterygii</taxon>
        <taxon>Teleostei</taxon>
        <taxon>Ostariophysi</taxon>
        <taxon>Cypriniformes</taxon>
        <taxon>Cyprinidae</taxon>
        <taxon>Labeoninae</taxon>
        <taxon>Labeonini</taxon>
        <taxon>Cirrhinus</taxon>
    </lineage>
</organism>
<comment type="caution">
    <text evidence="1">The sequence shown here is derived from an EMBL/GenBank/DDBJ whole genome shotgun (WGS) entry which is preliminary data.</text>
</comment>